<dbReference type="Pfam" id="PF08240">
    <property type="entry name" value="ADH_N"/>
    <property type="match status" value="1"/>
</dbReference>
<keyword evidence="4" id="KW-1185">Reference proteome</keyword>
<dbReference type="InterPro" id="IPR002364">
    <property type="entry name" value="Quin_OxRdtase/zeta-crystal_CS"/>
</dbReference>
<dbReference type="CDD" id="cd05289">
    <property type="entry name" value="MDR_like_2"/>
    <property type="match status" value="1"/>
</dbReference>
<dbReference type="SUPFAM" id="SSF50129">
    <property type="entry name" value="GroES-like"/>
    <property type="match status" value="1"/>
</dbReference>
<dbReference type="Gene3D" id="3.40.50.720">
    <property type="entry name" value="NAD(P)-binding Rossmann-like Domain"/>
    <property type="match status" value="1"/>
</dbReference>
<dbReference type="PANTHER" id="PTHR11695:SF294">
    <property type="entry name" value="RETICULON-4-INTERACTING PROTEIN 1, MITOCHONDRIAL"/>
    <property type="match status" value="1"/>
</dbReference>
<accession>A0A919L8W9</accession>
<dbReference type="PANTHER" id="PTHR11695">
    <property type="entry name" value="ALCOHOL DEHYDROGENASE RELATED"/>
    <property type="match status" value="1"/>
</dbReference>
<dbReference type="Pfam" id="PF13602">
    <property type="entry name" value="ADH_zinc_N_2"/>
    <property type="match status" value="1"/>
</dbReference>
<evidence type="ECO:0000256" key="1">
    <source>
        <dbReference type="ARBA" id="ARBA00023002"/>
    </source>
</evidence>
<dbReference type="InterPro" id="IPR050700">
    <property type="entry name" value="YIM1/Zinc_Alcohol_DH_Fams"/>
</dbReference>
<dbReference type="AlphaFoldDB" id="A0A919L8W9"/>
<comment type="caution">
    <text evidence="3">The sequence shown here is derived from an EMBL/GenBank/DDBJ whole genome shotgun (WGS) entry which is preliminary data.</text>
</comment>
<evidence type="ECO:0000259" key="2">
    <source>
        <dbReference type="SMART" id="SM00829"/>
    </source>
</evidence>
<reference evidence="3" key="1">
    <citation type="journal article" date="2014" name="Int. J. Syst. Evol. Microbiol.">
        <title>Complete genome sequence of Corynebacterium casei LMG S-19264T (=DSM 44701T), isolated from a smear-ripened cheese.</title>
        <authorList>
            <consortium name="US DOE Joint Genome Institute (JGI-PGF)"/>
            <person name="Walter F."/>
            <person name="Albersmeier A."/>
            <person name="Kalinowski J."/>
            <person name="Ruckert C."/>
        </authorList>
    </citation>
    <scope>NUCLEOTIDE SEQUENCE</scope>
    <source>
        <strain evidence="3">JCM 5069</strain>
    </source>
</reference>
<dbReference type="SUPFAM" id="SSF51735">
    <property type="entry name" value="NAD(P)-binding Rossmann-fold domains"/>
    <property type="match status" value="1"/>
</dbReference>
<dbReference type="GO" id="GO:0008270">
    <property type="term" value="F:zinc ion binding"/>
    <property type="evidence" value="ECO:0007669"/>
    <property type="project" value="InterPro"/>
</dbReference>
<dbReference type="Gene3D" id="3.90.180.10">
    <property type="entry name" value="Medium-chain alcohol dehydrogenases, catalytic domain"/>
    <property type="match status" value="1"/>
</dbReference>
<organism evidence="3 4">
    <name type="scientific">Streptomyces sulfonofaciens</name>
    <dbReference type="NCBI Taxonomy" id="68272"/>
    <lineage>
        <taxon>Bacteria</taxon>
        <taxon>Bacillati</taxon>
        <taxon>Actinomycetota</taxon>
        <taxon>Actinomycetes</taxon>
        <taxon>Kitasatosporales</taxon>
        <taxon>Streptomycetaceae</taxon>
        <taxon>Streptomyces</taxon>
    </lineage>
</organism>
<protein>
    <submittedName>
        <fullName evidence="3">NADPH:quinone reductase</fullName>
    </submittedName>
</protein>
<dbReference type="GO" id="GO:0016491">
    <property type="term" value="F:oxidoreductase activity"/>
    <property type="evidence" value="ECO:0007669"/>
    <property type="project" value="UniProtKB-KW"/>
</dbReference>
<dbReference type="Proteomes" id="UP000603708">
    <property type="component" value="Unassembled WGS sequence"/>
</dbReference>
<evidence type="ECO:0000313" key="4">
    <source>
        <dbReference type="Proteomes" id="UP000603708"/>
    </source>
</evidence>
<dbReference type="PROSITE" id="PS01162">
    <property type="entry name" value="QOR_ZETA_CRYSTAL"/>
    <property type="match status" value="1"/>
</dbReference>
<reference evidence="3" key="2">
    <citation type="submission" date="2020-09" db="EMBL/GenBank/DDBJ databases">
        <authorList>
            <person name="Sun Q."/>
            <person name="Ohkuma M."/>
        </authorList>
    </citation>
    <scope>NUCLEOTIDE SEQUENCE</scope>
    <source>
        <strain evidence="3">JCM 5069</strain>
    </source>
</reference>
<feature type="domain" description="Enoyl reductase (ER)" evidence="2">
    <location>
        <begin position="34"/>
        <end position="331"/>
    </location>
</feature>
<keyword evidence="1" id="KW-0560">Oxidoreductase</keyword>
<sequence>MAGAPARCEAGTERPTGKVFMPQMMQAMRQERLGGPEVLRPVTVPRPEPRATEVLVRVRAAGVNPVDWKTRSTGGQLGRPPFVLGWDVAGTVEALGPGVTRFAVGDRVFGMPAFPFEAGCYAEYVTARSRELAAVPEGLGDIEAAALPLSSLIAWQSLIDTAAVAEGQRVLIHAAAGGVGHLAVQIARSRGAYVIGTDGPQHQEYLSSIGVDEPVDYTRQDVAETVRDVDVVLDLVGGRTGLASLPVLRDGGILISVPSATDITPAREAAGGRVRVTGIFVEPDRLALEDIAGMAARRLLTPRVARTFSLHEVARAHELGESGKAGGKMVLVVG</sequence>
<dbReference type="SMART" id="SM00829">
    <property type="entry name" value="PKS_ER"/>
    <property type="match status" value="1"/>
</dbReference>
<dbReference type="InterPro" id="IPR011032">
    <property type="entry name" value="GroES-like_sf"/>
</dbReference>
<gene>
    <name evidence="3" type="ORF">GCM10018793_67780</name>
</gene>
<dbReference type="InterPro" id="IPR013154">
    <property type="entry name" value="ADH-like_N"/>
</dbReference>
<dbReference type="InterPro" id="IPR036291">
    <property type="entry name" value="NAD(P)-bd_dom_sf"/>
</dbReference>
<name>A0A919L8W9_9ACTN</name>
<evidence type="ECO:0000313" key="3">
    <source>
        <dbReference type="EMBL" id="GHH88362.1"/>
    </source>
</evidence>
<proteinExistence type="predicted"/>
<dbReference type="EMBL" id="BNCD01000035">
    <property type="protein sequence ID" value="GHH88362.1"/>
    <property type="molecule type" value="Genomic_DNA"/>
</dbReference>
<dbReference type="InterPro" id="IPR020843">
    <property type="entry name" value="ER"/>
</dbReference>